<organism evidence="9 10">
    <name type="scientific">Pontibacillus halophilus JSM 076056 = DSM 19796</name>
    <dbReference type="NCBI Taxonomy" id="1385510"/>
    <lineage>
        <taxon>Bacteria</taxon>
        <taxon>Bacillati</taxon>
        <taxon>Bacillota</taxon>
        <taxon>Bacilli</taxon>
        <taxon>Bacillales</taxon>
        <taxon>Bacillaceae</taxon>
        <taxon>Pontibacillus</taxon>
    </lineage>
</organism>
<dbReference type="Pfam" id="PF05400">
    <property type="entry name" value="FliT"/>
    <property type="match status" value="1"/>
</dbReference>
<keyword evidence="3" id="KW-1005">Bacterial flagellum biogenesis</keyword>
<name>A0A0A5GLE4_9BACI</name>
<dbReference type="EMBL" id="AVPE01000001">
    <property type="protein sequence ID" value="KGX94096.1"/>
    <property type="molecule type" value="Genomic_DNA"/>
</dbReference>
<evidence type="ECO:0000256" key="2">
    <source>
        <dbReference type="ARBA" id="ARBA00022490"/>
    </source>
</evidence>
<feature type="compositionally biased region" description="Polar residues" evidence="8">
    <location>
        <begin position="97"/>
        <end position="106"/>
    </location>
</feature>
<comment type="caution">
    <text evidence="9">The sequence shown here is derived from an EMBL/GenBank/DDBJ whole genome shotgun (WGS) entry which is preliminary data.</text>
</comment>
<feature type="region of interest" description="Disordered" evidence="8">
    <location>
        <begin position="93"/>
        <end position="117"/>
    </location>
</feature>
<evidence type="ECO:0000256" key="5">
    <source>
        <dbReference type="ARBA" id="ARBA00093765"/>
    </source>
</evidence>
<sequence length="117" mass="13938">MTVLKQLHDLTSQLYTHVQEVPKVAERDDYIERLTDLLNERSTLLEKVEKPVTEEEKQYARNIQDMDKEIQSKNQLVLQLIKKDLLALKKQKSQKQSYTNPYQHLSNYDGMYLDKKK</sequence>
<comment type="similarity">
    <text evidence="6">Belongs to the bacillales FliT family.</text>
</comment>
<evidence type="ECO:0000256" key="3">
    <source>
        <dbReference type="ARBA" id="ARBA00022795"/>
    </source>
</evidence>
<dbReference type="Proteomes" id="UP000030528">
    <property type="component" value="Unassembled WGS sequence"/>
</dbReference>
<dbReference type="STRING" id="1385510.GCA_000425205_00098"/>
<proteinExistence type="inferred from homology"/>
<evidence type="ECO:0000313" key="10">
    <source>
        <dbReference type="Proteomes" id="UP000030528"/>
    </source>
</evidence>
<gene>
    <name evidence="9" type="ORF">N781_01915</name>
</gene>
<evidence type="ECO:0000256" key="6">
    <source>
        <dbReference type="ARBA" id="ARBA00093785"/>
    </source>
</evidence>
<protein>
    <recommendedName>
        <fullName evidence="7">Flagellar protein FliT</fullName>
    </recommendedName>
</protein>
<reference evidence="9 10" key="1">
    <citation type="submission" date="2013-08" db="EMBL/GenBank/DDBJ databases">
        <authorList>
            <person name="Huang J."/>
            <person name="Wang G."/>
        </authorList>
    </citation>
    <scope>NUCLEOTIDE SEQUENCE [LARGE SCALE GENOMIC DNA]</scope>
    <source>
        <strain evidence="9 10">JSM 076056</strain>
    </source>
</reference>
<comment type="subcellular location">
    <subcellularLocation>
        <location evidence="1">Cytoplasm</location>
        <location evidence="1">Cytosol</location>
    </subcellularLocation>
</comment>
<accession>A0A0A5GLE4</accession>
<comment type="function">
    <text evidence="5">May act as an export chaperone for the filament capping protein FliD.</text>
</comment>
<evidence type="ECO:0000256" key="8">
    <source>
        <dbReference type="SAM" id="MobiDB-lite"/>
    </source>
</evidence>
<dbReference type="OrthoDB" id="2353131at2"/>
<keyword evidence="2" id="KW-0963">Cytoplasm</keyword>
<evidence type="ECO:0000313" key="9">
    <source>
        <dbReference type="EMBL" id="KGX94096.1"/>
    </source>
</evidence>
<evidence type="ECO:0000256" key="7">
    <source>
        <dbReference type="ARBA" id="ARBA00093797"/>
    </source>
</evidence>
<evidence type="ECO:0000256" key="1">
    <source>
        <dbReference type="ARBA" id="ARBA00004514"/>
    </source>
</evidence>
<dbReference type="eggNOG" id="ENOG50330XF">
    <property type="taxonomic scope" value="Bacteria"/>
</dbReference>
<evidence type="ECO:0000256" key="4">
    <source>
        <dbReference type="ARBA" id="ARBA00023186"/>
    </source>
</evidence>
<keyword evidence="10" id="KW-1185">Reference proteome</keyword>
<dbReference type="AlphaFoldDB" id="A0A0A5GLE4"/>
<dbReference type="RefSeq" id="WP_026798928.1">
    <property type="nucleotide sequence ID" value="NZ_AULI01000001.1"/>
</dbReference>
<dbReference type="InterPro" id="IPR008622">
    <property type="entry name" value="FliT"/>
</dbReference>
<keyword evidence="4" id="KW-0143">Chaperone</keyword>